<keyword evidence="5" id="KW-1185">Reference proteome</keyword>
<evidence type="ECO:0000313" key="4">
    <source>
        <dbReference type="EMBL" id="KAF2904845.1"/>
    </source>
</evidence>
<dbReference type="OrthoDB" id="2333384at2759"/>
<dbReference type="AlphaFoldDB" id="A0A8K0GHJ6"/>
<dbReference type="GO" id="GO:0015031">
    <property type="term" value="P:protein transport"/>
    <property type="evidence" value="ECO:0007669"/>
    <property type="project" value="TreeGrafter"/>
</dbReference>
<dbReference type="InterPro" id="IPR011021">
    <property type="entry name" value="Arrestin-like_N"/>
</dbReference>
<proteinExistence type="inferred from homology"/>
<comment type="caution">
    <text evidence="4">The sequence shown here is derived from an EMBL/GenBank/DDBJ whole genome shotgun (WGS) entry which is preliminary data.</text>
</comment>
<name>A0A8K0GHJ6_IGNLU</name>
<organism evidence="4 5">
    <name type="scientific">Ignelater luminosus</name>
    <name type="common">Cucubano</name>
    <name type="synonym">Pyrophorus luminosus</name>
    <dbReference type="NCBI Taxonomy" id="2038154"/>
    <lineage>
        <taxon>Eukaryota</taxon>
        <taxon>Metazoa</taxon>
        <taxon>Ecdysozoa</taxon>
        <taxon>Arthropoda</taxon>
        <taxon>Hexapoda</taxon>
        <taxon>Insecta</taxon>
        <taxon>Pterygota</taxon>
        <taxon>Neoptera</taxon>
        <taxon>Endopterygota</taxon>
        <taxon>Coleoptera</taxon>
        <taxon>Polyphaga</taxon>
        <taxon>Elateriformia</taxon>
        <taxon>Elateroidea</taxon>
        <taxon>Elateridae</taxon>
        <taxon>Agrypninae</taxon>
        <taxon>Pyrophorini</taxon>
        <taxon>Ignelater</taxon>
    </lineage>
</organism>
<dbReference type="InterPro" id="IPR011022">
    <property type="entry name" value="Arrestin_C-like"/>
</dbReference>
<dbReference type="EMBL" id="VTPC01000663">
    <property type="protein sequence ID" value="KAF2904845.1"/>
    <property type="molecule type" value="Genomic_DNA"/>
</dbReference>
<dbReference type="SMART" id="SM01017">
    <property type="entry name" value="Arrestin_C"/>
    <property type="match status" value="1"/>
</dbReference>
<dbReference type="Pfam" id="PF00339">
    <property type="entry name" value="Arrestin_N"/>
    <property type="match status" value="1"/>
</dbReference>
<sequence>MSFIRIHLDNYNGYCYPGQIITGRVVCNFNKEKKLRAIRIKFKGKAKTKWTESESSYNSTTESSESTTVIYHAEEEYLNTEYTLVHGKNENRLPPGNHIYSFSYNLPAHLPSSFEGRYGNIRYYIKVVMDRPWKLDYKHLFNLNVVSPVNLNYVRGVSDPVATSIDKTMCSCWCNDSGALTFDMSLPAAGFVPGQKVNIGARIKNTTNVRAEYVEFKIISKLEFITHSPSKNRRSDEKVLIVVRTARGIGAHTDKSWTSTFTIPGDIPYPNLIPCSIINLTYHLKAKVVLPWPHTNIKIEVPLVIGTVPLTGMGVFRRRVERGRAKS</sequence>
<evidence type="ECO:0000313" key="5">
    <source>
        <dbReference type="Proteomes" id="UP000801492"/>
    </source>
</evidence>
<dbReference type="InterPro" id="IPR050357">
    <property type="entry name" value="Arrestin_domain-protein"/>
</dbReference>
<evidence type="ECO:0000256" key="2">
    <source>
        <dbReference type="ARBA" id="ARBA00022606"/>
    </source>
</evidence>
<dbReference type="InterPro" id="IPR014752">
    <property type="entry name" value="Arrestin-like_C"/>
</dbReference>
<keyword evidence="2" id="KW-0716">Sensory transduction</keyword>
<protein>
    <recommendedName>
        <fullName evidence="3">Arrestin C-terminal-like domain-containing protein</fullName>
    </recommendedName>
</protein>
<dbReference type="GO" id="GO:0005737">
    <property type="term" value="C:cytoplasm"/>
    <property type="evidence" value="ECO:0007669"/>
    <property type="project" value="TreeGrafter"/>
</dbReference>
<accession>A0A8K0GHJ6</accession>
<comment type="similarity">
    <text evidence="1">Belongs to the arrestin family.</text>
</comment>
<gene>
    <name evidence="4" type="ORF">ILUMI_01316</name>
</gene>
<evidence type="ECO:0000256" key="1">
    <source>
        <dbReference type="ARBA" id="ARBA00005298"/>
    </source>
</evidence>
<dbReference type="PANTHER" id="PTHR11188:SF176">
    <property type="entry name" value="ARRESTIN DOMAIN-CONTAINING PROTEIN 1"/>
    <property type="match status" value="1"/>
</dbReference>
<evidence type="ECO:0000259" key="3">
    <source>
        <dbReference type="SMART" id="SM01017"/>
    </source>
</evidence>
<dbReference type="InterPro" id="IPR014756">
    <property type="entry name" value="Ig_E-set"/>
</dbReference>
<dbReference type="Gene3D" id="2.60.40.640">
    <property type="match status" value="2"/>
</dbReference>
<dbReference type="Pfam" id="PF02752">
    <property type="entry name" value="Arrestin_C"/>
    <property type="match status" value="1"/>
</dbReference>
<dbReference type="SUPFAM" id="SSF81296">
    <property type="entry name" value="E set domains"/>
    <property type="match status" value="2"/>
</dbReference>
<dbReference type="Proteomes" id="UP000801492">
    <property type="component" value="Unassembled WGS sequence"/>
</dbReference>
<dbReference type="PANTHER" id="PTHR11188">
    <property type="entry name" value="ARRESTIN DOMAIN CONTAINING PROTEIN"/>
    <property type="match status" value="1"/>
</dbReference>
<feature type="domain" description="Arrestin C-terminal-like" evidence="3">
    <location>
        <begin position="176"/>
        <end position="310"/>
    </location>
</feature>
<reference evidence="4" key="1">
    <citation type="submission" date="2019-08" db="EMBL/GenBank/DDBJ databases">
        <title>The genome of the North American firefly Photinus pyralis.</title>
        <authorList>
            <consortium name="Photinus pyralis genome working group"/>
            <person name="Fallon T.R."/>
            <person name="Sander Lower S.E."/>
            <person name="Weng J.-K."/>
        </authorList>
    </citation>
    <scope>NUCLEOTIDE SEQUENCE</scope>
    <source>
        <strain evidence="4">TRF0915ILg1</strain>
        <tissue evidence="4">Whole body</tissue>
    </source>
</reference>